<dbReference type="AlphaFoldDB" id="E7C6W7"/>
<reference evidence="2" key="1">
    <citation type="submission" date="2010-01" db="EMBL/GenBank/DDBJ databases">
        <title>Genome fragments of uncultured bacteria from the North Pacific subtropical Gyre.</title>
        <authorList>
            <person name="Pham V.D."/>
            <person name="Delong E.F."/>
        </authorList>
    </citation>
    <scope>NUCLEOTIDE SEQUENCE</scope>
</reference>
<evidence type="ECO:0000313" key="2">
    <source>
        <dbReference type="EMBL" id="ADI23191.1"/>
    </source>
</evidence>
<feature type="region of interest" description="Disordered" evidence="1">
    <location>
        <begin position="87"/>
        <end position="110"/>
    </location>
</feature>
<proteinExistence type="predicted"/>
<protein>
    <submittedName>
        <fullName evidence="2">Uncharacterized protein</fullName>
    </submittedName>
</protein>
<accession>E7C6W7</accession>
<evidence type="ECO:0000256" key="1">
    <source>
        <dbReference type="SAM" id="MobiDB-lite"/>
    </source>
</evidence>
<dbReference type="EMBL" id="GU568008">
    <property type="protein sequence ID" value="ADI23191.1"/>
    <property type="molecule type" value="Genomic_DNA"/>
</dbReference>
<name>E7C6W7_9BACT</name>
<feature type="compositionally biased region" description="Polar residues" evidence="1">
    <location>
        <begin position="93"/>
        <end position="107"/>
    </location>
</feature>
<organism evidence="2">
    <name type="scientific">uncultured Gemmatimonadales bacterium HF0770_11C06</name>
    <dbReference type="NCBI Taxonomy" id="723616"/>
    <lineage>
        <taxon>Bacteria</taxon>
        <taxon>Pseudomonadati</taxon>
        <taxon>Gemmatimonadota</taxon>
        <taxon>Gemmatimonadia</taxon>
        <taxon>Gemmatimonadales</taxon>
        <taxon>environmental samples</taxon>
    </lineage>
</organism>
<sequence length="237" mass="26089">MKKSLPASRLTFIDLVNAIIADSDTRTTLERTVPHAELARLLRGEAVSADIPLRILSALDWRPQEVEELLASLPDIPVIKEEPDRELERGSLSIANSSTNPAPTASTRPGKLATLWFDPATSKLESYDTHRPEETYVNDAFIASHLAGARWLAQFEPDFVEEALQKIRAAANGSAPQNTWGISSLGAPARSCFVRQGSLIRVDYSVVPAHVVPIGRRWNYATVLRGRAALTYHPNTE</sequence>